<keyword evidence="4" id="KW-1185">Reference proteome</keyword>
<feature type="domain" description="RING-type" evidence="2">
    <location>
        <begin position="39"/>
        <end position="72"/>
    </location>
</feature>
<evidence type="ECO:0000313" key="3">
    <source>
        <dbReference type="EMBL" id="KAG5188089.1"/>
    </source>
</evidence>
<dbReference type="InterPro" id="IPR013083">
    <property type="entry name" value="Znf_RING/FYVE/PHD"/>
</dbReference>
<dbReference type="Gene3D" id="3.30.40.10">
    <property type="entry name" value="Zinc/RING finger domain, C3HC4 (zinc finger)"/>
    <property type="match status" value="1"/>
</dbReference>
<feature type="region of interest" description="Disordered" evidence="1">
    <location>
        <begin position="144"/>
        <end position="168"/>
    </location>
</feature>
<feature type="compositionally biased region" description="Gly residues" evidence="1">
    <location>
        <begin position="144"/>
        <end position="153"/>
    </location>
</feature>
<dbReference type="InterPro" id="IPR001841">
    <property type="entry name" value="Znf_RING"/>
</dbReference>
<reference evidence="3" key="1">
    <citation type="submission" date="2021-02" db="EMBL/GenBank/DDBJ databases">
        <title>First Annotated Genome of the Yellow-green Alga Tribonema minus.</title>
        <authorList>
            <person name="Mahan K.M."/>
        </authorList>
    </citation>
    <scope>NUCLEOTIDE SEQUENCE</scope>
    <source>
        <strain evidence="3">UTEX B ZZ1240</strain>
    </source>
</reference>
<dbReference type="EMBL" id="JAFCMP010000078">
    <property type="protein sequence ID" value="KAG5188089.1"/>
    <property type="molecule type" value="Genomic_DNA"/>
</dbReference>
<dbReference type="AlphaFoldDB" id="A0A835ZD37"/>
<accession>A0A835ZD37</accession>
<evidence type="ECO:0000256" key="1">
    <source>
        <dbReference type="SAM" id="MobiDB-lite"/>
    </source>
</evidence>
<gene>
    <name evidence="3" type="ORF">JKP88DRAFT_287778</name>
</gene>
<evidence type="ECO:0000259" key="2">
    <source>
        <dbReference type="Pfam" id="PF13639"/>
    </source>
</evidence>
<evidence type="ECO:0000313" key="4">
    <source>
        <dbReference type="Proteomes" id="UP000664859"/>
    </source>
</evidence>
<protein>
    <recommendedName>
        <fullName evidence="2">RING-type domain-containing protein</fullName>
    </recommendedName>
</protein>
<dbReference type="Pfam" id="PF13639">
    <property type="entry name" value="zf-RING_2"/>
    <property type="match status" value="1"/>
</dbReference>
<organism evidence="3 4">
    <name type="scientific">Tribonema minus</name>
    <dbReference type="NCBI Taxonomy" id="303371"/>
    <lineage>
        <taxon>Eukaryota</taxon>
        <taxon>Sar</taxon>
        <taxon>Stramenopiles</taxon>
        <taxon>Ochrophyta</taxon>
        <taxon>PX clade</taxon>
        <taxon>Xanthophyceae</taxon>
        <taxon>Tribonematales</taxon>
        <taxon>Tribonemataceae</taxon>
        <taxon>Tribonema</taxon>
    </lineage>
</organism>
<sequence length="168" mass="17655">MELRTLPIAISDVVESVANNDINGVEGDKMALLASLHLAEGDKMALLACRHAMHLTCVRPWLASHDTCPVCKIDLHDVHTRARRALSQRSTTPWNHGDRDDAAAEAALALVAAFSDSDSDSREGQLSADMSLLEGVAAISGQGCGGGGGGGREGACARQRRQSTLPLS</sequence>
<dbReference type="SUPFAM" id="SSF57850">
    <property type="entry name" value="RING/U-box"/>
    <property type="match status" value="1"/>
</dbReference>
<comment type="caution">
    <text evidence="3">The sequence shown here is derived from an EMBL/GenBank/DDBJ whole genome shotgun (WGS) entry which is preliminary data.</text>
</comment>
<dbReference type="Proteomes" id="UP000664859">
    <property type="component" value="Unassembled WGS sequence"/>
</dbReference>
<dbReference type="OrthoDB" id="21204at2759"/>
<name>A0A835ZD37_9STRA</name>
<proteinExistence type="predicted"/>